<comment type="caution">
    <text evidence="2">The sequence shown here is derived from an EMBL/GenBank/DDBJ whole genome shotgun (WGS) entry which is preliminary data.</text>
</comment>
<protein>
    <submittedName>
        <fullName evidence="2">ChrR family anti-sigma-E factor</fullName>
    </submittedName>
</protein>
<dbReference type="Proteomes" id="UP001138661">
    <property type="component" value="Unassembled WGS sequence"/>
</dbReference>
<dbReference type="InterPro" id="IPR012807">
    <property type="entry name" value="Anti-sigma_ChrR"/>
</dbReference>
<dbReference type="AlphaFoldDB" id="A0A9X1FRT1"/>
<proteinExistence type="predicted"/>
<organism evidence="2 3">
    <name type="scientific">Roseobacter insulae</name>
    <dbReference type="NCBI Taxonomy" id="2859783"/>
    <lineage>
        <taxon>Bacteria</taxon>
        <taxon>Pseudomonadati</taxon>
        <taxon>Pseudomonadota</taxon>
        <taxon>Alphaproteobacteria</taxon>
        <taxon>Rhodobacterales</taxon>
        <taxon>Roseobacteraceae</taxon>
        <taxon>Roseobacter</taxon>
    </lineage>
</organism>
<evidence type="ECO:0000313" key="3">
    <source>
        <dbReference type="Proteomes" id="UP001138661"/>
    </source>
</evidence>
<sequence length="219" mass="23519">MTDNIKHHLNDAVLMAYSAGSLPEAFNLMVAAHLSLCDACRARAESFDALGGEVLEQLESAAVAALRPGSYEATLALIAGGPVAEKTRDDLPCAVLPKPLRDYVGGDLNAVRWKPVGMGVKQAILPTSKDASARLLLIPAGTAMPDHGHHGTEMTMVLQGAFQDEDDYFARGDVEIADSDLHHTPVADIHEDCICLAVTDAPLQFDRLIPKIAQRFLRI</sequence>
<evidence type="ECO:0000259" key="1">
    <source>
        <dbReference type="Pfam" id="PF12973"/>
    </source>
</evidence>
<accession>A0A9X1FRT1</accession>
<gene>
    <name evidence="2" type="ORF">KX928_01615</name>
</gene>
<dbReference type="Pfam" id="PF12973">
    <property type="entry name" value="Cupin_7"/>
    <property type="match status" value="1"/>
</dbReference>
<dbReference type="RefSeq" id="WP_219498128.1">
    <property type="nucleotide sequence ID" value="NZ_JAHXDN010000001.1"/>
</dbReference>
<reference evidence="2" key="1">
    <citation type="submission" date="2021-07" db="EMBL/GenBank/DDBJ databases">
        <title>Roseobacter insulae sp. nov., isolated from a tidal flat.</title>
        <authorList>
            <person name="Park S."/>
            <person name="Yoon J.-H."/>
        </authorList>
    </citation>
    <scope>NUCLEOTIDE SEQUENCE</scope>
    <source>
        <strain evidence="2">YSTF-M11</strain>
    </source>
</reference>
<dbReference type="InterPro" id="IPR025979">
    <property type="entry name" value="ChrR-like_cupin_dom"/>
</dbReference>
<evidence type="ECO:0000313" key="2">
    <source>
        <dbReference type="EMBL" id="MBW4706472.1"/>
    </source>
</evidence>
<dbReference type="EMBL" id="JAHXDN010000001">
    <property type="protein sequence ID" value="MBW4706472.1"/>
    <property type="molecule type" value="Genomic_DNA"/>
</dbReference>
<name>A0A9X1FRT1_9RHOB</name>
<keyword evidence="3" id="KW-1185">Reference proteome</keyword>
<feature type="domain" description="ChrR-like cupin" evidence="1">
    <location>
        <begin position="107"/>
        <end position="198"/>
    </location>
</feature>
<dbReference type="CDD" id="cd20301">
    <property type="entry name" value="cupin_ChrR"/>
    <property type="match status" value="1"/>
</dbReference>
<dbReference type="NCBIfam" id="TIGR02451">
    <property type="entry name" value="anti_sig_ChrR"/>
    <property type="match status" value="1"/>
</dbReference>